<evidence type="ECO:0000313" key="2">
    <source>
        <dbReference type="EMBL" id="RSU00596.1"/>
    </source>
</evidence>
<dbReference type="Pfam" id="PF12645">
    <property type="entry name" value="HTH_16"/>
    <property type="match status" value="1"/>
</dbReference>
<dbReference type="EMBL" id="NGJS01000001">
    <property type="protein sequence ID" value="RSU00596.1"/>
    <property type="molecule type" value="Genomic_DNA"/>
</dbReference>
<dbReference type="RefSeq" id="WP_002350251.1">
    <property type="nucleotide sequence ID" value="NZ_NGJS01000001.1"/>
</dbReference>
<evidence type="ECO:0000313" key="3">
    <source>
        <dbReference type="Proteomes" id="UP000287857"/>
    </source>
</evidence>
<sequence>MNIKDNHLTLTSKVILEAVSGDPIAMNCVLNHYQGYIVSLSLRKDYTEFAKSPFYVDEYTRRRLETKLMEKIMTFNITR</sequence>
<dbReference type="AlphaFoldDB" id="A0A430A2C8"/>
<dbReference type="OrthoDB" id="9801453at2"/>
<name>A0A430A2C8_9ENTE</name>
<dbReference type="InterPro" id="IPR024760">
    <property type="entry name" value="HTH_dom_conjug_TS-like"/>
</dbReference>
<feature type="domain" description="Helix-turn-helix conjugative transposon-like" evidence="1">
    <location>
        <begin position="13"/>
        <end position="76"/>
    </location>
</feature>
<keyword evidence="3" id="KW-1185">Reference proteome</keyword>
<gene>
    <name evidence="2" type="ORF">CBF37_00870</name>
</gene>
<reference evidence="2 3" key="1">
    <citation type="submission" date="2017-05" db="EMBL/GenBank/DDBJ databases">
        <title>Vagococcus spp. assemblies.</title>
        <authorList>
            <person name="Gulvik C.A."/>
        </authorList>
    </citation>
    <scope>NUCLEOTIDE SEQUENCE [LARGE SCALE GENOMIC DNA]</scope>
    <source>
        <strain evidence="2 3">SS1995</strain>
    </source>
</reference>
<dbReference type="Proteomes" id="UP000287857">
    <property type="component" value="Unassembled WGS sequence"/>
</dbReference>
<accession>A0A430A2C8</accession>
<proteinExistence type="predicted"/>
<comment type="caution">
    <text evidence="2">The sequence shown here is derived from an EMBL/GenBank/DDBJ whole genome shotgun (WGS) entry which is preliminary data.</text>
</comment>
<evidence type="ECO:0000259" key="1">
    <source>
        <dbReference type="Pfam" id="PF12645"/>
    </source>
</evidence>
<protein>
    <submittedName>
        <fullName evidence="2">Helix-turn-helix domain-containing protein</fullName>
    </submittedName>
</protein>
<organism evidence="2 3">
    <name type="scientific">Vagococcus vulneris</name>
    <dbReference type="NCBI Taxonomy" id="1977869"/>
    <lineage>
        <taxon>Bacteria</taxon>
        <taxon>Bacillati</taxon>
        <taxon>Bacillota</taxon>
        <taxon>Bacilli</taxon>
        <taxon>Lactobacillales</taxon>
        <taxon>Enterococcaceae</taxon>
        <taxon>Vagococcus</taxon>
    </lineage>
</organism>